<sequence length="272" mass="29834">MLSARDGVSSSVFNSSQPVHRHESANPWSLPLQANADVTAMRITCCDLFANHMLRLICESTMHDASHGRQFACDDASLIECSESLLVEWWMPARQRNEPSGLPIQKLIVLEVEQCNEMPPIPHMRTFRSCREHAWNTTGCVHSGAGSGCQHQIALSTVFNPETEPGIMVVPGYVWKGRAFEVEEVNFFVGNTSCRRTQGGGTSIHDPGSGCLIVWVPNACDVIVTCTPRSCACCIVRHLPISLSQLFSLSPVQAVESGKFGSVVVSAEKFCW</sequence>
<organism evidence="2">
    <name type="scientific">Physcomitrium patens</name>
    <name type="common">Spreading-leaved earth moss</name>
    <name type="synonym">Physcomitrella patens</name>
    <dbReference type="NCBI Taxonomy" id="3218"/>
    <lineage>
        <taxon>Eukaryota</taxon>
        <taxon>Viridiplantae</taxon>
        <taxon>Streptophyta</taxon>
        <taxon>Embryophyta</taxon>
        <taxon>Bryophyta</taxon>
        <taxon>Bryophytina</taxon>
        <taxon>Bryopsida</taxon>
        <taxon>Funariidae</taxon>
        <taxon>Funariales</taxon>
        <taxon>Funariaceae</taxon>
        <taxon>Physcomitrium</taxon>
    </lineage>
</organism>
<dbReference type="GeneID" id="112277790"/>
<reference evidence="4" key="3">
    <citation type="submission" date="2020-12" db="UniProtKB">
        <authorList>
            <consortium name="EnsemblPlants"/>
        </authorList>
    </citation>
    <scope>IDENTIFICATION</scope>
</reference>
<reference evidence="2 5" key="1">
    <citation type="journal article" date="2008" name="Science">
        <title>The Physcomitrella genome reveals evolutionary insights into the conquest of land by plants.</title>
        <authorList>
            <person name="Rensing S."/>
            <person name="Lang D."/>
            <person name="Zimmer A."/>
            <person name="Terry A."/>
            <person name="Salamov A."/>
            <person name="Shapiro H."/>
            <person name="Nishiyama T."/>
            <person name="Perroud P.-F."/>
            <person name="Lindquist E."/>
            <person name="Kamisugi Y."/>
            <person name="Tanahashi T."/>
            <person name="Sakakibara K."/>
            <person name="Fujita T."/>
            <person name="Oishi K."/>
            <person name="Shin-I T."/>
            <person name="Kuroki Y."/>
            <person name="Toyoda A."/>
            <person name="Suzuki Y."/>
            <person name="Hashimoto A."/>
            <person name="Yamaguchi K."/>
            <person name="Sugano A."/>
            <person name="Kohara Y."/>
            <person name="Fujiyama A."/>
            <person name="Anterola A."/>
            <person name="Aoki S."/>
            <person name="Ashton N."/>
            <person name="Barbazuk W.B."/>
            <person name="Barker E."/>
            <person name="Bennetzen J."/>
            <person name="Bezanilla M."/>
            <person name="Blankenship R."/>
            <person name="Cho S.H."/>
            <person name="Dutcher S."/>
            <person name="Estelle M."/>
            <person name="Fawcett J.A."/>
            <person name="Gundlach H."/>
            <person name="Hanada K."/>
            <person name="Heyl A."/>
            <person name="Hicks K.A."/>
            <person name="Hugh J."/>
            <person name="Lohr M."/>
            <person name="Mayer K."/>
            <person name="Melkozernov A."/>
            <person name="Murata T."/>
            <person name="Nelson D."/>
            <person name="Pils B."/>
            <person name="Prigge M."/>
            <person name="Reiss B."/>
            <person name="Renner T."/>
            <person name="Rombauts S."/>
            <person name="Rushton P."/>
            <person name="Sanderfoot A."/>
            <person name="Schween G."/>
            <person name="Shiu S.-H."/>
            <person name="Stueber K."/>
            <person name="Theodoulou F.L."/>
            <person name="Tu H."/>
            <person name="Van de Peer Y."/>
            <person name="Verrier P.J."/>
            <person name="Waters E."/>
            <person name="Wood A."/>
            <person name="Yang L."/>
            <person name="Cove D."/>
            <person name="Cuming A."/>
            <person name="Hasebe M."/>
            <person name="Lucas S."/>
            <person name="Mishler D.B."/>
            <person name="Reski R."/>
            <person name="Grigoriev I."/>
            <person name="Quatrano R.S."/>
            <person name="Boore J.L."/>
        </authorList>
    </citation>
    <scope>NUCLEOTIDE SEQUENCE [LARGE SCALE GENOMIC DNA]</scope>
    <source>
        <strain evidence="4 5">cv. Gransden 2004</strain>
    </source>
</reference>
<accession>A0A2K1ICV1</accession>
<dbReference type="EnsemblPlants" id="Pp3c26_13160V3.4">
    <property type="protein sequence ID" value="Pp3c26_13160V3.4"/>
    <property type="gene ID" value="Pp3c26_13160"/>
</dbReference>
<feature type="region of interest" description="Disordered" evidence="1">
    <location>
        <begin position="1"/>
        <end position="24"/>
    </location>
</feature>
<feature type="compositionally biased region" description="Polar residues" evidence="1">
    <location>
        <begin position="8"/>
        <end position="18"/>
    </location>
</feature>
<evidence type="ECO:0000313" key="3">
    <source>
        <dbReference type="EMBL" id="PNR27111.1"/>
    </source>
</evidence>
<keyword evidence="5" id="KW-1185">Reference proteome</keyword>
<dbReference type="EnsemblPlants" id="Pp3c26_13190V3.2">
    <property type="protein sequence ID" value="Pp3c26_13190V3.2"/>
    <property type="gene ID" value="Pp3c26_13190"/>
</dbReference>
<dbReference type="EnsemblPlants" id="Pp3c26_13190V3.1">
    <property type="protein sequence ID" value="Pp3c26_13190V3.1"/>
    <property type="gene ID" value="Pp3c26_13190"/>
</dbReference>
<dbReference type="PaxDb" id="3218-PP1S6_385V6.1"/>
<dbReference type="EnsemblPlants" id="Pp3c26_13160V3.2">
    <property type="protein sequence ID" value="Pp3c26_13160V3.2"/>
    <property type="gene ID" value="Pp3c26_13160"/>
</dbReference>
<reference evidence="2 5" key="2">
    <citation type="journal article" date="2018" name="Plant J.">
        <title>The Physcomitrella patens chromosome-scale assembly reveals moss genome structure and evolution.</title>
        <authorList>
            <person name="Lang D."/>
            <person name="Ullrich K.K."/>
            <person name="Murat F."/>
            <person name="Fuchs J."/>
            <person name="Jenkins J."/>
            <person name="Haas F.B."/>
            <person name="Piednoel M."/>
            <person name="Gundlach H."/>
            <person name="Van Bel M."/>
            <person name="Meyberg R."/>
            <person name="Vives C."/>
            <person name="Morata J."/>
            <person name="Symeonidi A."/>
            <person name="Hiss M."/>
            <person name="Muchero W."/>
            <person name="Kamisugi Y."/>
            <person name="Saleh O."/>
            <person name="Blanc G."/>
            <person name="Decker E.L."/>
            <person name="van Gessel N."/>
            <person name="Grimwood J."/>
            <person name="Hayes R.D."/>
            <person name="Graham S.W."/>
            <person name="Gunter L.E."/>
            <person name="McDaniel S.F."/>
            <person name="Hoernstein S.N.W."/>
            <person name="Larsson A."/>
            <person name="Li F.W."/>
            <person name="Perroud P.F."/>
            <person name="Phillips J."/>
            <person name="Ranjan P."/>
            <person name="Rokshar D.S."/>
            <person name="Rothfels C.J."/>
            <person name="Schneider L."/>
            <person name="Shu S."/>
            <person name="Stevenson D.W."/>
            <person name="Thummler F."/>
            <person name="Tillich M."/>
            <person name="Villarreal Aguilar J.C."/>
            <person name="Widiez T."/>
            <person name="Wong G.K."/>
            <person name="Wymore A."/>
            <person name="Zhang Y."/>
            <person name="Zimmer A.D."/>
            <person name="Quatrano R.S."/>
            <person name="Mayer K.F.X."/>
            <person name="Goodstein D."/>
            <person name="Casacuberta J.M."/>
            <person name="Vandepoele K."/>
            <person name="Reski R."/>
            <person name="Cuming A.C."/>
            <person name="Tuskan G.A."/>
            <person name="Maumus F."/>
            <person name="Salse J."/>
            <person name="Schmutz J."/>
            <person name="Rensing S.A."/>
        </authorList>
    </citation>
    <scope>NUCLEOTIDE SEQUENCE [LARGE SCALE GENOMIC DNA]</scope>
    <source>
        <strain evidence="4 5">cv. Gransden 2004</strain>
    </source>
</reference>
<dbReference type="EnsemblPlants" id="Pp3c26_13160V3.1">
    <property type="protein sequence ID" value="Pp3c26_13160V3.1"/>
    <property type="gene ID" value="Pp3c26_13160"/>
</dbReference>
<dbReference type="Gramene" id="Pp3c26_13190V3.2">
    <property type="protein sequence ID" value="Pp3c26_13190V3.2"/>
    <property type="gene ID" value="Pp3c26_13190"/>
</dbReference>
<evidence type="ECO:0000313" key="5">
    <source>
        <dbReference type="Proteomes" id="UP000006727"/>
    </source>
</evidence>
<proteinExistence type="predicted"/>
<dbReference type="RefSeq" id="XP_024366283.1">
    <property type="nucleotide sequence ID" value="XM_024510515.2"/>
</dbReference>
<dbReference type="KEGG" id="ppp:112277789"/>
<evidence type="ECO:0000256" key="1">
    <source>
        <dbReference type="SAM" id="MobiDB-lite"/>
    </source>
</evidence>
<dbReference type="EMBL" id="ABEU02000026">
    <property type="protein sequence ID" value="PNR27110.1"/>
    <property type="molecule type" value="Genomic_DNA"/>
</dbReference>
<evidence type="ECO:0000313" key="2">
    <source>
        <dbReference type="EMBL" id="PNR27110.1"/>
    </source>
</evidence>
<dbReference type="Gramene" id="Pp3c26_13160V3.2">
    <property type="protein sequence ID" value="Pp3c26_13160V3.2"/>
    <property type="gene ID" value="Pp3c26_13160"/>
</dbReference>
<evidence type="ECO:0000313" key="4">
    <source>
        <dbReference type="EnsemblPlants" id="Pp3c26_13160V3.1"/>
    </source>
</evidence>
<dbReference type="Proteomes" id="UP000006727">
    <property type="component" value="Chromosome 26"/>
</dbReference>
<name>A0A2K1ICV1_PHYPA</name>
<dbReference type="Gramene" id="Pp3c26_13160V3.3">
    <property type="protein sequence ID" value="Pp3c26_13160V3.3"/>
    <property type="gene ID" value="Pp3c26_13160"/>
</dbReference>
<dbReference type="AlphaFoldDB" id="A0A2K1ICV1"/>
<dbReference type="EMBL" id="ABEU02000026">
    <property type="protein sequence ID" value="PNR27111.1"/>
    <property type="molecule type" value="Genomic_DNA"/>
</dbReference>
<gene>
    <name evidence="4" type="primary">LOC112277790</name>
    <name evidence="2" type="ORF">PHYPA_030591</name>
    <name evidence="3" type="ORF">PHYPA_030592</name>
</gene>
<dbReference type="Gramene" id="Pp3c26_13190V3.1">
    <property type="protein sequence ID" value="Pp3c26_13190V3.1"/>
    <property type="gene ID" value="Pp3c26_13190"/>
</dbReference>
<protein>
    <submittedName>
        <fullName evidence="2 4">Uncharacterized protein</fullName>
    </submittedName>
</protein>
<dbReference type="Gramene" id="Pp3c26_13160V3.1">
    <property type="protein sequence ID" value="Pp3c26_13160V3.1"/>
    <property type="gene ID" value="Pp3c26_13160"/>
</dbReference>
<dbReference type="Gramene" id="Pp3c26_13160V3.4">
    <property type="protein sequence ID" value="Pp3c26_13160V3.4"/>
    <property type="gene ID" value="Pp3c26_13160"/>
</dbReference>
<dbReference type="EnsemblPlants" id="Pp3c26_13160V3.3">
    <property type="protein sequence ID" value="Pp3c26_13160V3.3"/>
    <property type="gene ID" value="Pp3c26_13160"/>
</dbReference>